<keyword evidence="1" id="KW-1185">Reference proteome</keyword>
<gene>
    <name evidence="2" type="primary">Bm1145</name>
</gene>
<evidence type="ECO:0000313" key="2">
    <source>
        <dbReference type="WBParaSite" id="Bm1145d.1"/>
    </source>
</evidence>
<name>A0A5S6P8S9_BRUMA</name>
<accession>A0A5S6P8S9</accession>
<dbReference type="Proteomes" id="UP000006672">
    <property type="component" value="Unassembled WGS sequence"/>
</dbReference>
<protein>
    <submittedName>
        <fullName evidence="2">Bm1145, isoform b</fullName>
    </submittedName>
</protein>
<dbReference type="AlphaFoldDB" id="A0A5S6P8S9"/>
<sequence length="209" mass="24617">MVNESTRETFDSDLCRKYERHSLFIESNDEWKFIKKLITKASFEFIAEMKVNNTVGLKVLLDGVERFGKINPKLIYDKYLKDYQIHRDNNAPCKRYAIVAHWLELSEITRRLKAMKFVDRKLPNGTVSISVQSISCTELKNHIWHVICKRHCFPYLEETTITTRDFTVYGRGYLAENFWISSASISYTASFKQECVYLIYVKIYPPLIS</sequence>
<reference evidence="1" key="1">
    <citation type="journal article" date="2007" name="Science">
        <title>Draft genome of the filarial nematode parasite Brugia malayi.</title>
        <authorList>
            <person name="Ghedin E."/>
            <person name="Wang S."/>
            <person name="Spiro D."/>
            <person name="Caler E."/>
            <person name="Zhao Q."/>
            <person name="Crabtree J."/>
            <person name="Allen J.E."/>
            <person name="Delcher A.L."/>
            <person name="Guiliano D.B."/>
            <person name="Miranda-Saavedra D."/>
            <person name="Angiuoli S.V."/>
            <person name="Creasy T."/>
            <person name="Amedeo P."/>
            <person name="Haas B."/>
            <person name="El-Sayed N.M."/>
            <person name="Wortman J.R."/>
            <person name="Feldblyum T."/>
            <person name="Tallon L."/>
            <person name="Schatz M."/>
            <person name="Shumway M."/>
            <person name="Koo H."/>
            <person name="Salzberg S.L."/>
            <person name="Schobel S."/>
            <person name="Pertea M."/>
            <person name="Pop M."/>
            <person name="White O."/>
            <person name="Barton G.J."/>
            <person name="Carlow C.K."/>
            <person name="Crawford M.J."/>
            <person name="Daub J."/>
            <person name="Dimmic M.W."/>
            <person name="Estes C.F."/>
            <person name="Foster J.M."/>
            <person name="Ganatra M."/>
            <person name="Gregory W.F."/>
            <person name="Johnson N.M."/>
            <person name="Jin J."/>
            <person name="Komuniecki R."/>
            <person name="Korf I."/>
            <person name="Kumar S."/>
            <person name="Laney S."/>
            <person name="Li B.W."/>
            <person name="Li W."/>
            <person name="Lindblom T.H."/>
            <person name="Lustigman S."/>
            <person name="Ma D."/>
            <person name="Maina C.V."/>
            <person name="Martin D.M."/>
            <person name="McCarter J.P."/>
            <person name="McReynolds L."/>
            <person name="Mitreva M."/>
            <person name="Nutman T.B."/>
            <person name="Parkinson J."/>
            <person name="Peregrin-Alvarez J.M."/>
            <person name="Poole C."/>
            <person name="Ren Q."/>
            <person name="Saunders L."/>
            <person name="Sluder A.E."/>
            <person name="Smith K."/>
            <person name="Stanke M."/>
            <person name="Unnasch T.R."/>
            <person name="Ware J."/>
            <person name="Wei A.D."/>
            <person name="Weil G."/>
            <person name="Williams D.J."/>
            <person name="Zhang Y."/>
            <person name="Williams S.A."/>
            <person name="Fraser-Liggett C."/>
            <person name="Slatko B."/>
            <person name="Blaxter M.L."/>
            <person name="Scott A.L."/>
        </authorList>
    </citation>
    <scope>NUCLEOTIDE SEQUENCE</scope>
    <source>
        <strain evidence="1">FR3</strain>
    </source>
</reference>
<dbReference type="InParanoid" id="A0A5S6P8S9"/>
<evidence type="ECO:0000313" key="1">
    <source>
        <dbReference type="Proteomes" id="UP000006672"/>
    </source>
</evidence>
<organism evidence="1 2">
    <name type="scientific">Brugia malayi</name>
    <name type="common">Filarial nematode worm</name>
    <dbReference type="NCBI Taxonomy" id="6279"/>
    <lineage>
        <taxon>Eukaryota</taxon>
        <taxon>Metazoa</taxon>
        <taxon>Ecdysozoa</taxon>
        <taxon>Nematoda</taxon>
        <taxon>Chromadorea</taxon>
        <taxon>Rhabditida</taxon>
        <taxon>Spirurina</taxon>
        <taxon>Spiruromorpha</taxon>
        <taxon>Filarioidea</taxon>
        <taxon>Onchocercidae</taxon>
        <taxon>Brugia</taxon>
    </lineage>
</organism>
<reference evidence="2" key="2">
    <citation type="submission" date="2019-12" db="UniProtKB">
        <authorList>
            <consortium name="WormBaseParasite"/>
        </authorList>
    </citation>
    <scope>IDENTIFICATION</scope>
</reference>
<proteinExistence type="predicted"/>
<dbReference type="WBParaSite" id="Bm1145d.1">
    <property type="protein sequence ID" value="Bm1145d.1"/>
    <property type="gene ID" value="WBGene00221406"/>
</dbReference>